<proteinExistence type="predicted"/>
<dbReference type="Proteomes" id="UP001193748">
    <property type="component" value="Unassembled WGS sequence"/>
</dbReference>
<gene>
    <name evidence="1" type="ORF">B0H41_006087</name>
</gene>
<dbReference type="AlphaFoldDB" id="A0AAX0BAU4"/>
<accession>A0AAX0BAU4</accession>
<protein>
    <submittedName>
        <fullName evidence="1">Ribosomal protein L37E</fullName>
    </submittedName>
</protein>
<keyword evidence="1" id="KW-0687">Ribonucleoprotein</keyword>
<sequence length="153" mass="18147">MFKDIRDYKPITIKDIQLYSNINIVQQRTGYGWKSLLICPRCGERRVTLYIINNTIVCRKCGNLGYKIQQLYSKDIEVIKYKINSIFRRLDLTTREERITVIKILSIYFETGEDMRGLIIKPRGMRNKTFDKLLNDLYKSYSAFSSQQVKSIR</sequence>
<comment type="caution">
    <text evidence="1">The sequence shown here is derived from an EMBL/GenBank/DDBJ whole genome shotgun (WGS) entry which is preliminary data.</text>
</comment>
<organism evidence="1 2">
    <name type="scientific">Clostridium beijerinckii</name>
    <name type="common">Clostridium MP</name>
    <dbReference type="NCBI Taxonomy" id="1520"/>
    <lineage>
        <taxon>Bacteria</taxon>
        <taxon>Bacillati</taxon>
        <taxon>Bacillota</taxon>
        <taxon>Clostridia</taxon>
        <taxon>Eubacteriales</taxon>
        <taxon>Clostridiaceae</taxon>
        <taxon>Clostridium</taxon>
    </lineage>
</organism>
<dbReference type="RefSeq" id="WP_173712459.1">
    <property type="nucleotide sequence ID" value="NZ_JABSWW010000002.1"/>
</dbReference>
<dbReference type="EMBL" id="JABSWW010000002">
    <property type="protein sequence ID" value="NRT92266.1"/>
    <property type="molecule type" value="Genomic_DNA"/>
</dbReference>
<reference evidence="1" key="1">
    <citation type="submission" date="2020-05" db="EMBL/GenBank/DDBJ databases">
        <authorList>
            <person name="Brown S."/>
            <person name="Huntemann M."/>
            <person name="Clum A."/>
            <person name="Spunde A."/>
            <person name="Palaniappan K."/>
            <person name="Ritter S."/>
            <person name="Mikhailova N."/>
            <person name="Chen I.-M."/>
            <person name="Stamatis D."/>
            <person name="Reddy T."/>
            <person name="O'Malley R."/>
            <person name="Daum C."/>
            <person name="Shapiro N."/>
            <person name="Ivanova N."/>
            <person name="Kyrpides N."/>
            <person name="Woyke T."/>
        </authorList>
    </citation>
    <scope>NUCLEOTIDE SEQUENCE</scope>
    <source>
        <strain evidence="1">DJ080</strain>
    </source>
</reference>
<evidence type="ECO:0000313" key="1">
    <source>
        <dbReference type="EMBL" id="NRT92266.1"/>
    </source>
</evidence>
<name>A0AAX0BAU4_CLOBE</name>
<reference evidence="1" key="2">
    <citation type="journal article" date="2022" name="Nat. Biotechnol.">
        <title>Carbon-negative production of acetone and isopropanol by gas fermentation at industrial pilot scale.</title>
        <authorList>
            <person name="Liew F.E."/>
            <person name="Nogle R."/>
            <person name="Abdalla T."/>
            <person name="Rasor B.J."/>
            <person name="Canter C."/>
            <person name="Jensen R.O."/>
            <person name="Wang L."/>
            <person name="Strutz J."/>
            <person name="Chirania P."/>
            <person name="De Tissera S."/>
            <person name="Mueller A.P."/>
            <person name="Ruan Z."/>
            <person name="Gao A."/>
            <person name="Tran L."/>
            <person name="Engle N.L."/>
            <person name="Bromley J.C."/>
            <person name="Daniell J."/>
            <person name="Conrado R."/>
            <person name="Tschaplinski T.J."/>
            <person name="Giannone R.J."/>
            <person name="Hettich R.L."/>
            <person name="Karim A.S."/>
            <person name="Simpson S.D."/>
            <person name="Brown S.D."/>
            <person name="Leang C."/>
            <person name="Jewett M.C."/>
            <person name="Kopke M."/>
        </authorList>
    </citation>
    <scope>NUCLEOTIDE SEQUENCE</scope>
    <source>
        <strain evidence="1">DJ080</strain>
    </source>
</reference>
<keyword evidence="1" id="KW-0689">Ribosomal protein</keyword>
<evidence type="ECO:0000313" key="2">
    <source>
        <dbReference type="Proteomes" id="UP001193748"/>
    </source>
</evidence>
<dbReference type="GO" id="GO:0005840">
    <property type="term" value="C:ribosome"/>
    <property type="evidence" value="ECO:0007669"/>
    <property type="project" value="UniProtKB-KW"/>
</dbReference>